<dbReference type="WBParaSite" id="Hba_21621">
    <property type="protein sequence ID" value="Hba_21621"/>
    <property type="gene ID" value="Hba_21621"/>
</dbReference>
<evidence type="ECO:0000313" key="2">
    <source>
        <dbReference type="Proteomes" id="UP000095283"/>
    </source>
</evidence>
<proteinExistence type="predicted"/>
<evidence type="ECO:0000256" key="1">
    <source>
        <dbReference type="SAM" id="MobiDB-lite"/>
    </source>
</evidence>
<organism evidence="2 3">
    <name type="scientific">Heterorhabditis bacteriophora</name>
    <name type="common">Entomopathogenic nematode worm</name>
    <dbReference type="NCBI Taxonomy" id="37862"/>
    <lineage>
        <taxon>Eukaryota</taxon>
        <taxon>Metazoa</taxon>
        <taxon>Ecdysozoa</taxon>
        <taxon>Nematoda</taxon>
        <taxon>Chromadorea</taxon>
        <taxon>Rhabditida</taxon>
        <taxon>Rhabditina</taxon>
        <taxon>Rhabditomorpha</taxon>
        <taxon>Strongyloidea</taxon>
        <taxon>Heterorhabditidae</taxon>
        <taxon>Heterorhabditis</taxon>
    </lineage>
</organism>
<sequence>MQNTQQCHETLAPSEENHQNGVAVPESSVESHNAPMKQCRKGVQRCAKLVYSMPRRCAAVIKKLGYPT</sequence>
<dbReference type="Proteomes" id="UP000095283">
    <property type="component" value="Unplaced"/>
</dbReference>
<evidence type="ECO:0000313" key="3">
    <source>
        <dbReference type="WBParaSite" id="Hba_21621"/>
    </source>
</evidence>
<keyword evidence="2" id="KW-1185">Reference proteome</keyword>
<reference evidence="3" key="1">
    <citation type="submission" date="2016-11" db="UniProtKB">
        <authorList>
            <consortium name="WormBaseParasite"/>
        </authorList>
    </citation>
    <scope>IDENTIFICATION</scope>
</reference>
<protein>
    <submittedName>
        <fullName evidence="3">Ovule protein</fullName>
    </submittedName>
</protein>
<dbReference type="AlphaFoldDB" id="A0A1I7XVM0"/>
<accession>A0A1I7XVM0</accession>
<feature type="region of interest" description="Disordered" evidence="1">
    <location>
        <begin position="1"/>
        <end position="36"/>
    </location>
</feature>
<name>A0A1I7XVM0_HETBA</name>